<dbReference type="Proteomes" id="UP000422764">
    <property type="component" value="Chromosome"/>
</dbReference>
<accession>A0A6I6EUU4</accession>
<proteinExistence type="predicted"/>
<dbReference type="EMBL" id="CP046522">
    <property type="protein sequence ID" value="QGU96133.1"/>
    <property type="molecule type" value="Genomic_DNA"/>
</dbReference>
<dbReference type="AlphaFoldDB" id="A0A6I6EUU4"/>
<dbReference type="PROSITE" id="PS51257">
    <property type="entry name" value="PROKAR_LIPOPROTEIN"/>
    <property type="match status" value="1"/>
</dbReference>
<name>A0A6I6EUU4_9CLOT</name>
<organism evidence="1 2">
    <name type="scientific">Clostridium bovifaecis</name>
    <dbReference type="NCBI Taxonomy" id="2184719"/>
    <lineage>
        <taxon>Bacteria</taxon>
        <taxon>Bacillati</taxon>
        <taxon>Bacillota</taxon>
        <taxon>Clostridia</taxon>
        <taxon>Eubacteriales</taxon>
        <taxon>Clostridiaceae</taxon>
        <taxon>Clostridium</taxon>
    </lineage>
</organism>
<evidence type="ECO:0000313" key="2">
    <source>
        <dbReference type="Proteomes" id="UP000422764"/>
    </source>
</evidence>
<evidence type="ECO:0000313" key="1">
    <source>
        <dbReference type="EMBL" id="QGU96133.1"/>
    </source>
</evidence>
<sequence length="133" mass="14945">MRNKLLYILIFSIFIAGCGKEIDKIQYVNKLSTIEVRGEVVSEILKVIDSNTTLKRGEIGYIIIQGKPRTRYTLQSSFRIGSKEQYVTQWRVTGGSGQATFNWVVDFETAPGTHDISITGNGEKIHLTHTVLP</sequence>
<keyword evidence="2" id="KW-1185">Reference proteome</keyword>
<reference evidence="1 2" key="1">
    <citation type="submission" date="2019-12" db="EMBL/GenBank/DDBJ databases">
        <title>Genome sequenceing of Clostridium bovifaecis.</title>
        <authorList>
            <person name="Yao Y."/>
        </authorList>
    </citation>
    <scope>NUCLEOTIDE SEQUENCE [LARGE SCALE GENOMIC DNA]</scope>
    <source>
        <strain evidence="1 2">BXX</strain>
    </source>
</reference>
<gene>
    <name evidence="1" type="ORF">GOM49_14435</name>
</gene>
<protein>
    <submittedName>
        <fullName evidence="1">Uncharacterized protein</fullName>
    </submittedName>
</protein>